<evidence type="ECO:0000313" key="2">
    <source>
        <dbReference type="Proteomes" id="UP001178148"/>
    </source>
</evidence>
<accession>A0AA90P1G1</accession>
<sequence>MTCPFLLGIDHFLDMLKSKGRKIWFRRCSREDEFTGRYWLADHILGL</sequence>
<keyword evidence="2" id="KW-1185">Reference proteome</keyword>
<name>A0AA90P1G1_9GAMM</name>
<evidence type="ECO:0000313" key="1">
    <source>
        <dbReference type="EMBL" id="MDP0589301.1"/>
    </source>
</evidence>
<proteinExistence type="predicted"/>
<comment type="caution">
    <text evidence="1">The sequence shown here is derived from an EMBL/GenBank/DDBJ whole genome shotgun (WGS) entry which is preliminary data.</text>
</comment>
<dbReference type="AlphaFoldDB" id="A0AA90P1G1"/>
<dbReference type="EMBL" id="JASXSV010000012">
    <property type="protein sequence ID" value="MDP0589301.1"/>
    <property type="molecule type" value="Genomic_DNA"/>
</dbReference>
<gene>
    <name evidence="1" type="ORF">QS748_08975</name>
</gene>
<protein>
    <submittedName>
        <fullName evidence="1">Uncharacterized protein</fullName>
    </submittedName>
</protein>
<organism evidence="1 2">
    <name type="scientific">Candidatus Endonucleibacter bathymodioli</name>
    <dbReference type="NCBI Taxonomy" id="539814"/>
    <lineage>
        <taxon>Bacteria</taxon>
        <taxon>Pseudomonadati</taxon>
        <taxon>Pseudomonadota</taxon>
        <taxon>Gammaproteobacteria</taxon>
        <taxon>Oceanospirillales</taxon>
        <taxon>Endozoicomonadaceae</taxon>
        <taxon>Candidatus Endonucleibacter</taxon>
    </lineage>
</organism>
<dbReference type="Proteomes" id="UP001178148">
    <property type="component" value="Unassembled WGS sequence"/>
</dbReference>
<reference evidence="1 2" key="1">
    <citation type="journal article" date="2023" name="bioRxiv">
        <title>An intranuclear bacterial parasite of deep-sea mussels expresses apoptosis inhibitors acquired from its host.</title>
        <authorList>
            <person name="Gonzalez Porras M.A."/>
            <person name="Assie A."/>
            <person name="Tietjen M."/>
            <person name="Violette M."/>
            <person name="Kleiner M."/>
            <person name="Gruber-Vodicka H."/>
            <person name="Dubilier N."/>
            <person name="Leisch N."/>
        </authorList>
    </citation>
    <scope>NUCLEOTIDE SEQUENCE [LARGE SCALE GENOMIC DNA]</scope>
    <source>
        <strain evidence="1">IAP13</strain>
    </source>
</reference>